<reference evidence="1 2" key="1">
    <citation type="journal article" date="2021" name="Plant Biotechnol. J.">
        <title>Multi-omics assisted identification of the key and species-specific regulatory components of drought-tolerant mechanisms in Gossypium stocksii.</title>
        <authorList>
            <person name="Yu D."/>
            <person name="Ke L."/>
            <person name="Zhang D."/>
            <person name="Wu Y."/>
            <person name="Sun Y."/>
            <person name="Mei J."/>
            <person name="Sun J."/>
            <person name="Sun Y."/>
        </authorList>
    </citation>
    <scope>NUCLEOTIDE SEQUENCE [LARGE SCALE GENOMIC DNA]</scope>
    <source>
        <strain evidence="2">cv. E1</strain>
        <tissue evidence="1">Leaf</tissue>
    </source>
</reference>
<protein>
    <submittedName>
        <fullName evidence="1">Uncharacterized protein</fullName>
    </submittedName>
</protein>
<dbReference type="Proteomes" id="UP000828251">
    <property type="component" value="Unassembled WGS sequence"/>
</dbReference>
<evidence type="ECO:0000313" key="2">
    <source>
        <dbReference type="Proteomes" id="UP000828251"/>
    </source>
</evidence>
<accession>A0A9D3USA1</accession>
<comment type="caution">
    <text evidence="1">The sequence shown here is derived from an EMBL/GenBank/DDBJ whole genome shotgun (WGS) entry which is preliminary data.</text>
</comment>
<sequence>MRLTDYEASDNRTEGGCGRVSIGSALVVCTPKFKQRRVSTVRDFSPGCRRVTASNYGLTRQIAIDHSNEGN</sequence>
<dbReference type="AlphaFoldDB" id="A0A9D3USA1"/>
<keyword evidence="2" id="KW-1185">Reference proteome</keyword>
<evidence type="ECO:0000313" key="1">
    <source>
        <dbReference type="EMBL" id="KAH1056225.1"/>
    </source>
</evidence>
<dbReference type="EMBL" id="JAIQCV010000010">
    <property type="protein sequence ID" value="KAH1056225.1"/>
    <property type="molecule type" value="Genomic_DNA"/>
</dbReference>
<gene>
    <name evidence="1" type="ORF">J1N35_034290</name>
</gene>
<name>A0A9D3USA1_9ROSI</name>
<proteinExistence type="predicted"/>
<organism evidence="1 2">
    <name type="scientific">Gossypium stocksii</name>
    <dbReference type="NCBI Taxonomy" id="47602"/>
    <lineage>
        <taxon>Eukaryota</taxon>
        <taxon>Viridiplantae</taxon>
        <taxon>Streptophyta</taxon>
        <taxon>Embryophyta</taxon>
        <taxon>Tracheophyta</taxon>
        <taxon>Spermatophyta</taxon>
        <taxon>Magnoliopsida</taxon>
        <taxon>eudicotyledons</taxon>
        <taxon>Gunneridae</taxon>
        <taxon>Pentapetalae</taxon>
        <taxon>rosids</taxon>
        <taxon>malvids</taxon>
        <taxon>Malvales</taxon>
        <taxon>Malvaceae</taxon>
        <taxon>Malvoideae</taxon>
        <taxon>Gossypium</taxon>
    </lineage>
</organism>